<dbReference type="AlphaFoldDB" id="A0AA42B5Y2"/>
<name>A0AA42B5Y2_9GAMM</name>
<reference evidence="2 3" key="1">
    <citation type="journal article" date="2013" name="Antonie Van Leeuwenhoek">
        <title>Echinimonas agarilytica gen. nov., sp. nov., a new gammaproteobacterium isolated from the sea urchin Strongylocentrotus intermedius.</title>
        <authorList>
            <person name="Nedashkovskaya O.I."/>
            <person name="Stenkova A.M."/>
            <person name="Zhukova N.V."/>
            <person name="Van Trappen S."/>
            <person name="Lee J.S."/>
            <person name="Kim S.B."/>
        </authorList>
    </citation>
    <scope>NUCLEOTIDE SEQUENCE [LARGE SCALE GENOMIC DNA]</scope>
    <source>
        <strain evidence="2 3">KMM 6351</strain>
    </source>
</reference>
<feature type="signal peptide" evidence="1">
    <location>
        <begin position="1"/>
        <end position="18"/>
    </location>
</feature>
<keyword evidence="3" id="KW-1185">Reference proteome</keyword>
<dbReference type="Proteomes" id="UP001165393">
    <property type="component" value="Unassembled WGS sequence"/>
</dbReference>
<gene>
    <name evidence="2" type="ORF">NAF29_00760</name>
</gene>
<dbReference type="RefSeq" id="WP_251259523.1">
    <property type="nucleotide sequence ID" value="NZ_JAMQGP010000001.1"/>
</dbReference>
<evidence type="ECO:0000313" key="3">
    <source>
        <dbReference type="Proteomes" id="UP001165393"/>
    </source>
</evidence>
<accession>A0AA42B5Y2</accession>
<evidence type="ECO:0000256" key="1">
    <source>
        <dbReference type="SAM" id="SignalP"/>
    </source>
</evidence>
<dbReference type="EMBL" id="JAMQGP010000001">
    <property type="protein sequence ID" value="MCM2678202.1"/>
    <property type="molecule type" value="Genomic_DNA"/>
</dbReference>
<comment type="caution">
    <text evidence="2">The sequence shown here is derived from an EMBL/GenBank/DDBJ whole genome shotgun (WGS) entry which is preliminary data.</text>
</comment>
<feature type="chain" id="PRO_5041423387" evidence="1">
    <location>
        <begin position="19"/>
        <end position="256"/>
    </location>
</feature>
<organism evidence="2 3">
    <name type="scientific">Echinimonas agarilytica</name>
    <dbReference type="NCBI Taxonomy" id="1215918"/>
    <lineage>
        <taxon>Bacteria</taxon>
        <taxon>Pseudomonadati</taxon>
        <taxon>Pseudomonadota</taxon>
        <taxon>Gammaproteobacteria</taxon>
        <taxon>Alteromonadales</taxon>
        <taxon>Echinimonadaceae</taxon>
        <taxon>Echinimonas</taxon>
    </lineage>
</organism>
<proteinExistence type="predicted"/>
<protein>
    <submittedName>
        <fullName evidence="2">Uncharacterized protein</fullName>
    </submittedName>
</protein>
<keyword evidence="1" id="KW-0732">Signal</keyword>
<evidence type="ECO:0000313" key="2">
    <source>
        <dbReference type="EMBL" id="MCM2678202.1"/>
    </source>
</evidence>
<sequence length="256" mass="29700">MKRLLVMLGLSISFFAHSYLPEIPKELYVEQGEAVAVDRSQNQGQKIDSIEPNYFMGEWKISQSLYVKTPFDMYKYFFLNNEDTTIEFIMTDDKSTAAIRKKYTNYTSEEGDSFYCHRIDNHKKVQGQLMGIFGPKAYKAISKTFDPSIKEKTPEWRAREAEVQRKISAKGKGLWKKYPDQVISLVKTQNGSNTFISCGAYFYVGKHSLVDAEHDFYLGSQKSLSIDVIDHNKFIMWHTVDEKMVYSGEYAIFERL</sequence>